<proteinExistence type="predicted"/>
<reference evidence="4 5" key="1">
    <citation type="submission" date="2020-03" db="EMBL/GenBank/DDBJ databases">
        <title>Whole genome shotgun sequence of Phytohabitans flavus NBRC 107702.</title>
        <authorList>
            <person name="Komaki H."/>
            <person name="Tamura T."/>
        </authorList>
    </citation>
    <scope>NUCLEOTIDE SEQUENCE [LARGE SCALE GENOMIC DNA]</scope>
    <source>
        <strain evidence="4 5">NBRC 107702</strain>
    </source>
</reference>
<dbReference type="Gene3D" id="3.40.50.12780">
    <property type="entry name" value="N-terminal domain of ligase-like"/>
    <property type="match status" value="1"/>
</dbReference>
<feature type="region of interest" description="Disordered" evidence="2">
    <location>
        <begin position="32"/>
        <end position="53"/>
    </location>
</feature>
<dbReference type="KEGG" id="pfla:Pflav_007520"/>
<dbReference type="GO" id="GO:0016878">
    <property type="term" value="F:acid-thiol ligase activity"/>
    <property type="evidence" value="ECO:0007669"/>
    <property type="project" value="TreeGrafter"/>
</dbReference>
<accession>A0A6F8XKK4</accession>
<evidence type="ECO:0000256" key="1">
    <source>
        <dbReference type="ARBA" id="ARBA00022598"/>
    </source>
</evidence>
<dbReference type="RefSeq" id="WP_345074545.1">
    <property type="nucleotide sequence ID" value="NZ_BAABAP010000031.1"/>
</dbReference>
<dbReference type="Proteomes" id="UP000502508">
    <property type="component" value="Chromosome"/>
</dbReference>
<evidence type="ECO:0000259" key="3">
    <source>
        <dbReference type="Pfam" id="PF00501"/>
    </source>
</evidence>
<dbReference type="Pfam" id="PF00501">
    <property type="entry name" value="AMP-binding"/>
    <property type="match status" value="1"/>
</dbReference>
<sequence>MRPTGRKQRADRSAKIRAHLVADPELGAGNVLPKLREHGADPDGPGITFDTPVDGRPAYEPLTLGALEERAAARAAWLYAHGIRPRDPVAVYVTSAADVFLNFFALTRIGAIPALMNGNMPHEIAAGFVQRLRAEHAIVDEAHRPALEGEAGLTLIDPADTGTGDPAAAPRYYRHHADDPVAITHSSGTTRVPAAVVHSHASLFAAIRRVRLVEPRPSHQVREMSVLPAAHAAGIITVNQALCNRYELLYMSAQGGEFASSGGAVLDAIERWRPTGVFGFAVTWAELARHDLAARDLDSVKVWFNTGDSAHEAHIRRLVAVGSHQRYTPDGPLTVPGSRFIDGIGSTEMGHSAFHITHTSESDRYGRCVGRPYPFAEVALLDLSTGTEVPVGAVGHVGLKSPTLAPGYWNDSLTTYRTRFGGYYLTGDLMYRDAEGYYYHVDRAVDAVDLGGGDWLYTAQSEERILVRCPEVRDCTVVAGREDGGVVTDVLLMLDAGADPDADRTDAVRAALGPAAGATLRRVVAVPDDEIVVGPTGKVRKFLMRQRHLASAATA</sequence>
<feature type="domain" description="AMP-dependent synthetase/ligase" evidence="3">
    <location>
        <begin position="59"/>
        <end position="409"/>
    </location>
</feature>
<dbReference type="SUPFAM" id="SSF56801">
    <property type="entry name" value="Acetyl-CoA synthetase-like"/>
    <property type="match status" value="1"/>
</dbReference>
<dbReference type="AlphaFoldDB" id="A0A6F8XKK4"/>
<protein>
    <recommendedName>
        <fullName evidence="3">AMP-dependent synthetase/ligase domain-containing protein</fullName>
    </recommendedName>
</protein>
<dbReference type="EMBL" id="AP022870">
    <property type="protein sequence ID" value="BCB74342.1"/>
    <property type="molecule type" value="Genomic_DNA"/>
</dbReference>
<organism evidence="4 5">
    <name type="scientific">Phytohabitans flavus</name>
    <dbReference type="NCBI Taxonomy" id="1076124"/>
    <lineage>
        <taxon>Bacteria</taxon>
        <taxon>Bacillati</taxon>
        <taxon>Actinomycetota</taxon>
        <taxon>Actinomycetes</taxon>
        <taxon>Micromonosporales</taxon>
        <taxon>Micromonosporaceae</taxon>
    </lineage>
</organism>
<dbReference type="InterPro" id="IPR000873">
    <property type="entry name" value="AMP-dep_synth/lig_dom"/>
</dbReference>
<reference evidence="4 5" key="2">
    <citation type="submission" date="2020-03" db="EMBL/GenBank/DDBJ databases">
        <authorList>
            <person name="Ichikawa N."/>
            <person name="Kimura A."/>
            <person name="Kitahashi Y."/>
            <person name="Uohara A."/>
        </authorList>
    </citation>
    <scope>NUCLEOTIDE SEQUENCE [LARGE SCALE GENOMIC DNA]</scope>
    <source>
        <strain evidence="4 5">NBRC 107702</strain>
    </source>
</reference>
<keyword evidence="1" id="KW-0436">Ligase</keyword>
<dbReference type="CDD" id="cd04433">
    <property type="entry name" value="AFD_class_I"/>
    <property type="match status" value="1"/>
</dbReference>
<name>A0A6F8XKK4_9ACTN</name>
<evidence type="ECO:0000313" key="4">
    <source>
        <dbReference type="EMBL" id="BCB74342.1"/>
    </source>
</evidence>
<keyword evidence="5" id="KW-1185">Reference proteome</keyword>
<dbReference type="InterPro" id="IPR042099">
    <property type="entry name" value="ANL_N_sf"/>
</dbReference>
<dbReference type="PANTHER" id="PTHR43352">
    <property type="entry name" value="ACETYL-COA SYNTHETASE"/>
    <property type="match status" value="1"/>
</dbReference>
<dbReference type="GO" id="GO:0044550">
    <property type="term" value="P:secondary metabolite biosynthetic process"/>
    <property type="evidence" value="ECO:0007669"/>
    <property type="project" value="TreeGrafter"/>
</dbReference>
<dbReference type="PANTHER" id="PTHR43352:SF1">
    <property type="entry name" value="ANTHRANILATE--COA LIGASE"/>
    <property type="match status" value="1"/>
</dbReference>
<gene>
    <name evidence="4" type="ORF">Pflav_007520</name>
</gene>
<evidence type="ECO:0000313" key="5">
    <source>
        <dbReference type="Proteomes" id="UP000502508"/>
    </source>
</evidence>
<evidence type="ECO:0000256" key="2">
    <source>
        <dbReference type="SAM" id="MobiDB-lite"/>
    </source>
</evidence>